<evidence type="ECO:0000313" key="1">
    <source>
        <dbReference type="EMBL" id="GJH24188.1"/>
    </source>
</evidence>
<organism evidence="1 2">
    <name type="scientific">Caballeronia novacaledonica</name>
    <dbReference type="NCBI Taxonomy" id="1544861"/>
    <lineage>
        <taxon>Bacteria</taxon>
        <taxon>Pseudomonadati</taxon>
        <taxon>Pseudomonadota</taxon>
        <taxon>Betaproteobacteria</taxon>
        <taxon>Burkholderiales</taxon>
        <taxon>Burkholderiaceae</taxon>
        <taxon>Caballeronia</taxon>
    </lineage>
</organism>
<gene>
    <name evidence="1" type="ORF">CBA19CS42_06750</name>
</gene>
<dbReference type="Proteomes" id="UP001055111">
    <property type="component" value="Unassembled WGS sequence"/>
</dbReference>
<dbReference type="AlphaFoldDB" id="A0AA37I7E3"/>
<dbReference type="EMBL" id="BPUS01000002">
    <property type="protein sequence ID" value="GJH24188.1"/>
    <property type="molecule type" value="Genomic_DNA"/>
</dbReference>
<reference evidence="1" key="1">
    <citation type="submission" date="2022-09" db="EMBL/GenBank/DDBJ databases">
        <title>Isolation and characterization of 3-chlorobenzoate degrading bacteria from soils in Shizuoka.</title>
        <authorList>
            <person name="Ifat A."/>
            <person name="Ogawa N."/>
            <person name="Kimbara K."/>
            <person name="Moriuchi R."/>
            <person name="Dohra H."/>
            <person name="Shintani M."/>
        </authorList>
    </citation>
    <scope>NUCLEOTIDE SEQUENCE</scope>
    <source>
        <strain evidence="1">19CS4-2</strain>
    </source>
</reference>
<comment type="caution">
    <text evidence="1">The sequence shown here is derived from an EMBL/GenBank/DDBJ whole genome shotgun (WGS) entry which is preliminary data.</text>
</comment>
<evidence type="ECO:0000313" key="2">
    <source>
        <dbReference type="Proteomes" id="UP001055111"/>
    </source>
</evidence>
<dbReference type="RefSeq" id="WP_238211461.1">
    <property type="nucleotide sequence ID" value="NZ_BPUS01000002.1"/>
</dbReference>
<proteinExistence type="predicted"/>
<protein>
    <submittedName>
        <fullName evidence="1">Uncharacterized protein</fullName>
    </submittedName>
</protein>
<accession>A0AA37I7E3</accession>
<sequence length="49" mass="5424">MTASHILAELVGQISPCLTIPEMVVRIDDEKFGLEDRLLAQRKPVFADG</sequence>
<name>A0AA37I7E3_9BURK</name>